<evidence type="ECO:0000313" key="11">
    <source>
        <dbReference type="Proteomes" id="UP000012174"/>
    </source>
</evidence>
<feature type="transmembrane region" description="Helical" evidence="8">
    <location>
        <begin position="299"/>
        <end position="321"/>
    </location>
</feature>
<dbReference type="InterPro" id="IPR011701">
    <property type="entry name" value="MFS"/>
</dbReference>
<comment type="subcellular location">
    <subcellularLocation>
        <location evidence="1">Membrane</location>
        <topology evidence="1">Multi-pass membrane protein</topology>
    </subcellularLocation>
</comment>
<evidence type="ECO:0000256" key="2">
    <source>
        <dbReference type="ARBA" id="ARBA00022448"/>
    </source>
</evidence>
<dbReference type="OrthoDB" id="6730379at2759"/>
<dbReference type="GO" id="GO:0016020">
    <property type="term" value="C:membrane"/>
    <property type="evidence" value="ECO:0007669"/>
    <property type="project" value="UniProtKB-SubCell"/>
</dbReference>
<evidence type="ECO:0000256" key="8">
    <source>
        <dbReference type="SAM" id="Phobius"/>
    </source>
</evidence>
<evidence type="ECO:0000256" key="1">
    <source>
        <dbReference type="ARBA" id="ARBA00004141"/>
    </source>
</evidence>
<gene>
    <name evidence="10" type="ORF">UCREL1_2375</name>
</gene>
<protein>
    <submittedName>
        <fullName evidence="10">Putative mfs allantoate transporter protein</fullName>
    </submittedName>
</protein>
<dbReference type="InterPro" id="IPR020846">
    <property type="entry name" value="MFS_dom"/>
</dbReference>
<sequence>MDTDKSVPKLEDGRDISRVPTEGAGSVAEHKVVASADIDPALAVTGGDILHFSPEEERSVLSKIDWHILPLMCWIYGIQFADKISLNYASLMGIREDTNLDPKSQQYSWVSSIFYAGYLLWEFPTTYLLRRLPIAKYTSVSIVLWGVVLTLHAVTSNYGGLLAVRFLLGLFEATITPAFVLITSMWYKQTEQGRRMGAWLSCNGITLIVMAAVGYGLSAVTNAGIASWKILFLIFGLLTTATGLFCFWYMPDNVTNAGFLNEREKSIAVERIRGNFQGMGDRTWKWYQFFEAFKDPRTYLYVLFSLLMNIPNGGITTFGSLTIKSFGFDERTSLLLGAPSGVFDTGGKLFFTWISDKYRDRSFPAFVAILFPMVGGVLMICLPQSAKAGLCIGYYMISVSGSAWCLVMVMISNNTLGYTKKATVNGLQIIAYAAGNWIGPQTFRSNEAPEYYHGKLMVAVMYAASACVLLMIRFVNWRENRKRDRLQAESGTAEVTEEVERAKFLGLTDFEQPHFRYIL</sequence>
<feature type="transmembrane region" description="Helical" evidence="8">
    <location>
        <begin position="456"/>
        <end position="475"/>
    </location>
</feature>
<dbReference type="PANTHER" id="PTHR43791">
    <property type="entry name" value="PERMEASE-RELATED"/>
    <property type="match status" value="1"/>
</dbReference>
<feature type="transmembrane region" description="Helical" evidence="8">
    <location>
        <begin position="166"/>
        <end position="186"/>
    </location>
</feature>
<dbReference type="SUPFAM" id="SSF103473">
    <property type="entry name" value="MFS general substrate transporter"/>
    <property type="match status" value="1"/>
</dbReference>
<keyword evidence="3 8" id="KW-0812">Transmembrane</keyword>
<dbReference type="OMA" id="WYKQNEQ"/>
<organism evidence="10 11">
    <name type="scientific">Eutypa lata (strain UCR-EL1)</name>
    <name type="common">Grapevine dieback disease fungus</name>
    <name type="synonym">Eutypa armeniacae</name>
    <dbReference type="NCBI Taxonomy" id="1287681"/>
    <lineage>
        <taxon>Eukaryota</taxon>
        <taxon>Fungi</taxon>
        <taxon>Dikarya</taxon>
        <taxon>Ascomycota</taxon>
        <taxon>Pezizomycotina</taxon>
        <taxon>Sordariomycetes</taxon>
        <taxon>Xylariomycetidae</taxon>
        <taxon>Xylariales</taxon>
        <taxon>Diatrypaceae</taxon>
        <taxon>Eutypa</taxon>
    </lineage>
</organism>
<dbReference type="HOGENOM" id="CLU_001265_0_5_1"/>
<comment type="similarity">
    <text evidence="6">Belongs to the major facilitator superfamily. Allantoate permease family.</text>
</comment>
<dbReference type="CDD" id="cd17327">
    <property type="entry name" value="MFS_FEN2_like"/>
    <property type="match status" value="1"/>
</dbReference>
<feature type="transmembrane region" description="Helical" evidence="8">
    <location>
        <begin position="394"/>
        <end position="411"/>
    </location>
</feature>
<evidence type="ECO:0000256" key="7">
    <source>
        <dbReference type="SAM" id="MobiDB-lite"/>
    </source>
</evidence>
<dbReference type="InterPro" id="IPR036259">
    <property type="entry name" value="MFS_trans_sf"/>
</dbReference>
<name>M7T218_EUTLA</name>
<accession>M7T218</accession>
<keyword evidence="5 8" id="KW-0472">Membrane</keyword>
<dbReference type="eggNOG" id="KOG2533">
    <property type="taxonomic scope" value="Eukaryota"/>
</dbReference>
<dbReference type="Proteomes" id="UP000012174">
    <property type="component" value="Unassembled WGS sequence"/>
</dbReference>
<evidence type="ECO:0000256" key="6">
    <source>
        <dbReference type="ARBA" id="ARBA00037968"/>
    </source>
</evidence>
<keyword evidence="11" id="KW-1185">Reference proteome</keyword>
<feature type="transmembrane region" description="Helical" evidence="8">
    <location>
        <begin position="230"/>
        <end position="250"/>
    </location>
</feature>
<feature type="transmembrane region" description="Helical" evidence="8">
    <location>
        <begin position="363"/>
        <end position="382"/>
    </location>
</feature>
<dbReference type="Gene3D" id="1.20.1250.20">
    <property type="entry name" value="MFS general substrate transporter like domains"/>
    <property type="match status" value="2"/>
</dbReference>
<feature type="domain" description="Major facilitator superfamily (MFS) profile" evidence="9">
    <location>
        <begin position="68"/>
        <end position="481"/>
    </location>
</feature>
<evidence type="ECO:0000313" key="10">
    <source>
        <dbReference type="EMBL" id="EMR70582.1"/>
    </source>
</evidence>
<dbReference type="KEGG" id="ela:UCREL1_2375"/>
<keyword evidence="2" id="KW-0813">Transport</keyword>
<dbReference type="AlphaFoldDB" id="M7T218"/>
<feature type="compositionally biased region" description="Basic and acidic residues" evidence="7">
    <location>
        <begin position="1"/>
        <end position="17"/>
    </location>
</feature>
<feature type="transmembrane region" description="Helical" evidence="8">
    <location>
        <begin position="134"/>
        <end position="154"/>
    </location>
</feature>
<evidence type="ECO:0000256" key="4">
    <source>
        <dbReference type="ARBA" id="ARBA00022989"/>
    </source>
</evidence>
<dbReference type="GO" id="GO:0022857">
    <property type="term" value="F:transmembrane transporter activity"/>
    <property type="evidence" value="ECO:0007669"/>
    <property type="project" value="InterPro"/>
</dbReference>
<dbReference type="FunFam" id="1.20.1250.20:FF:000064">
    <property type="entry name" value="MFS allantoate transporter"/>
    <property type="match status" value="1"/>
</dbReference>
<proteinExistence type="inferred from homology"/>
<keyword evidence="4 8" id="KW-1133">Transmembrane helix</keyword>
<dbReference type="PROSITE" id="PS50850">
    <property type="entry name" value="MFS"/>
    <property type="match status" value="1"/>
</dbReference>
<evidence type="ECO:0000256" key="5">
    <source>
        <dbReference type="ARBA" id="ARBA00023136"/>
    </source>
</evidence>
<dbReference type="Pfam" id="PF07690">
    <property type="entry name" value="MFS_1"/>
    <property type="match status" value="1"/>
</dbReference>
<evidence type="ECO:0000259" key="9">
    <source>
        <dbReference type="PROSITE" id="PS50850"/>
    </source>
</evidence>
<dbReference type="EMBL" id="KB705830">
    <property type="protein sequence ID" value="EMR70582.1"/>
    <property type="molecule type" value="Genomic_DNA"/>
</dbReference>
<feature type="region of interest" description="Disordered" evidence="7">
    <location>
        <begin position="1"/>
        <end position="23"/>
    </location>
</feature>
<evidence type="ECO:0000256" key="3">
    <source>
        <dbReference type="ARBA" id="ARBA00022692"/>
    </source>
</evidence>
<dbReference type="PANTHER" id="PTHR43791:SF1">
    <property type="entry name" value="ALLANTOATE PERMEASE"/>
    <property type="match status" value="1"/>
</dbReference>
<feature type="transmembrane region" description="Helical" evidence="8">
    <location>
        <begin position="198"/>
        <end position="218"/>
    </location>
</feature>
<reference evidence="11" key="1">
    <citation type="journal article" date="2013" name="Genome Announc.">
        <title>Draft genome sequence of the grapevine dieback fungus Eutypa lata UCR-EL1.</title>
        <authorList>
            <person name="Blanco-Ulate B."/>
            <person name="Rolshausen P.E."/>
            <person name="Cantu D."/>
        </authorList>
    </citation>
    <scope>NUCLEOTIDE SEQUENCE [LARGE SCALE GENOMIC DNA]</scope>
    <source>
        <strain evidence="11">UCR-EL1</strain>
    </source>
</reference>